<feature type="domain" description="DDE Tnp4" evidence="13">
    <location>
        <begin position="162"/>
        <end position="322"/>
    </location>
</feature>
<dbReference type="AlphaFoldDB" id="A0AAV0VMQ4"/>
<dbReference type="PRINTS" id="PR02086">
    <property type="entry name" value="PUTNUCHARBI1"/>
</dbReference>
<comment type="caution">
    <text evidence="14">The sequence shown here is derived from an EMBL/GenBank/DDBJ whole genome shotgun (WGS) entry which is preliminary data.</text>
</comment>
<dbReference type="GO" id="GO:0004518">
    <property type="term" value="F:nuclease activity"/>
    <property type="evidence" value="ECO:0007669"/>
    <property type="project" value="UniProtKB-KW"/>
</dbReference>
<dbReference type="GO" id="GO:0005737">
    <property type="term" value="C:cytoplasm"/>
    <property type="evidence" value="ECO:0007669"/>
    <property type="project" value="UniProtKB-SubCell"/>
</dbReference>
<dbReference type="GO" id="GO:0046872">
    <property type="term" value="F:metal ion binding"/>
    <property type="evidence" value="ECO:0007669"/>
    <property type="project" value="UniProtKB-KW"/>
</dbReference>
<protein>
    <recommendedName>
        <fullName evidence="5">Putative nuclease HARBI1</fullName>
    </recommendedName>
    <alternativeName>
        <fullName evidence="11">Harbinger transposase-derived nuclease</fullName>
    </alternativeName>
</protein>
<comment type="function">
    <text evidence="12">Transposase-derived protein that may have nuclease activity. Does not have transposase activity.</text>
</comment>
<evidence type="ECO:0000259" key="13">
    <source>
        <dbReference type="Pfam" id="PF13359"/>
    </source>
</evidence>
<evidence type="ECO:0000313" key="15">
    <source>
        <dbReference type="Proteomes" id="UP001160148"/>
    </source>
</evidence>
<evidence type="ECO:0000256" key="3">
    <source>
        <dbReference type="ARBA" id="ARBA00004496"/>
    </source>
</evidence>
<dbReference type="Pfam" id="PF13359">
    <property type="entry name" value="DDE_Tnp_4"/>
    <property type="match status" value="1"/>
</dbReference>
<gene>
    <name evidence="14" type="ORF">MEUPH1_LOCUS2533</name>
</gene>
<dbReference type="EMBL" id="CARXXK010000001">
    <property type="protein sequence ID" value="CAI6345531.1"/>
    <property type="molecule type" value="Genomic_DNA"/>
</dbReference>
<dbReference type="Proteomes" id="UP001160148">
    <property type="component" value="Unassembled WGS sequence"/>
</dbReference>
<evidence type="ECO:0000256" key="4">
    <source>
        <dbReference type="ARBA" id="ARBA00006958"/>
    </source>
</evidence>
<dbReference type="InterPro" id="IPR045249">
    <property type="entry name" value="HARBI1-like"/>
</dbReference>
<evidence type="ECO:0000256" key="9">
    <source>
        <dbReference type="ARBA" id="ARBA00022801"/>
    </source>
</evidence>
<dbReference type="PANTHER" id="PTHR22930">
    <property type="match status" value="1"/>
</dbReference>
<dbReference type="GO" id="GO:0016787">
    <property type="term" value="F:hydrolase activity"/>
    <property type="evidence" value="ECO:0007669"/>
    <property type="project" value="UniProtKB-KW"/>
</dbReference>
<accession>A0AAV0VMQ4</accession>
<comment type="cofactor">
    <cofactor evidence="1">
        <name>a divalent metal cation</name>
        <dbReference type="ChEBI" id="CHEBI:60240"/>
    </cofactor>
</comment>
<evidence type="ECO:0000256" key="1">
    <source>
        <dbReference type="ARBA" id="ARBA00001968"/>
    </source>
</evidence>
<comment type="subcellular location">
    <subcellularLocation>
        <location evidence="3">Cytoplasm</location>
    </subcellularLocation>
    <subcellularLocation>
        <location evidence="2">Nucleus</location>
    </subcellularLocation>
</comment>
<dbReference type="GO" id="GO:0005634">
    <property type="term" value="C:nucleus"/>
    <property type="evidence" value="ECO:0007669"/>
    <property type="project" value="UniProtKB-SubCell"/>
</dbReference>
<keyword evidence="9" id="KW-0378">Hydrolase</keyword>
<dbReference type="PANTHER" id="PTHR22930:SF289">
    <property type="entry name" value="DDE TNP4 DOMAIN-CONTAINING PROTEIN-RELATED"/>
    <property type="match status" value="1"/>
</dbReference>
<keyword evidence="15" id="KW-1185">Reference proteome</keyword>
<dbReference type="InterPro" id="IPR026103">
    <property type="entry name" value="HARBI1_animal"/>
</dbReference>
<dbReference type="InterPro" id="IPR027806">
    <property type="entry name" value="HARBI1_dom"/>
</dbReference>
<evidence type="ECO:0000256" key="5">
    <source>
        <dbReference type="ARBA" id="ARBA00015519"/>
    </source>
</evidence>
<evidence type="ECO:0000256" key="12">
    <source>
        <dbReference type="ARBA" id="ARBA00045850"/>
    </source>
</evidence>
<proteinExistence type="inferred from homology"/>
<evidence type="ECO:0000313" key="14">
    <source>
        <dbReference type="EMBL" id="CAI6345531.1"/>
    </source>
</evidence>
<evidence type="ECO:0000256" key="10">
    <source>
        <dbReference type="ARBA" id="ARBA00023242"/>
    </source>
</evidence>
<sequence>MDDFDFIENLAAIEALDIIEEEDAAEYHRQIYTNENPFEEFSENKFIMTYRLSKDLMKWVINMVSPYMEPPATSRGLTIERKVLTAIRFFASGSYQNDIGLSRYSALSQASVSNCITEVTSALNNRQLFDQFVYFPRSLDELNAVRRGFNEKFGFQGVVGVVDCTHIAIFPPPINDELYPEHIYVNRKGYHSINTQLICDVNLRILNVCAKYPGSSHDSHIWNQSNVKQLMETLHRNGHSSYMLLGDSGYALRPWMMTPFLRPEPNTPEAAYNDSFCKVRSIIERCNGVLKMRFRCLLKHRVLHYHPHKAASIINSCVLLHNLCINENIPLIDEFEDDYDLGFIEQNNANIDNINNRQNPEFIAGRRVRQQIVERFYT</sequence>
<keyword evidence="8" id="KW-0479">Metal-binding</keyword>
<keyword evidence="10" id="KW-0539">Nucleus</keyword>
<evidence type="ECO:0000256" key="6">
    <source>
        <dbReference type="ARBA" id="ARBA00022490"/>
    </source>
</evidence>
<keyword evidence="7" id="KW-0540">Nuclease</keyword>
<name>A0AAV0VMQ4_9HEMI</name>
<evidence type="ECO:0000256" key="8">
    <source>
        <dbReference type="ARBA" id="ARBA00022723"/>
    </source>
</evidence>
<keyword evidence="6" id="KW-0963">Cytoplasm</keyword>
<reference evidence="14 15" key="1">
    <citation type="submission" date="2023-01" db="EMBL/GenBank/DDBJ databases">
        <authorList>
            <person name="Whitehead M."/>
        </authorList>
    </citation>
    <scope>NUCLEOTIDE SEQUENCE [LARGE SCALE GENOMIC DNA]</scope>
</reference>
<evidence type="ECO:0000256" key="2">
    <source>
        <dbReference type="ARBA" id="ARBA00004123"/>
    </source>
</evidence>
<evidence type="ECO:0000256" key="11">
    <source>
        <dbReference type="ARBA" id="ARBA00030126"/>
    </source>
</evidence>
<evidence type="ECO:0000256" key="7">
    <source>
        <dbReference type="ARBA" id="ARBA00022722"/>
    </source>
</evidence>
<comment type="similarity">
    <text evidence="4">Belongs to the HARBI1 family.</text>
</comment>
<organism evidence="14 15">
    <name type="scientific">Macrosiphum euphorbiae</name>
    <name type="common">potato aphid</name>
    <dbReference type="NCBI Taxonomy" id="13131"/>
    <lineage>
        <taxon>Eukaryota</taxon>
        <taxon>Metazoa</taxon>
        <taxon>Ecdysozoa</taxon>
        <taxon>Arthropoda</taxon>
        <taxon>Hexapoda</taxon>
        <taxon>Insecta</taxon>
        <taxon>Pterygota</taxon>
        <taxon>Neoptera</taxon>
        <taxon>Paraneoptera</taxon>
        <taxon>Hemiptera</taxon>
        <taxon>Sternorrhyncha</taxon>
        <taxon>Aphidomorpha</taxon>
        <taxon>Aphidoidea</taxon>
        <taxon>Aphididae</taxon>
        <taxon>Macrosiphini</taxon>
        <taxon>Macrosiphum</taxon>
    </lineage>
</organism>